<dbReference type="EMBL" id="BAAATK010000018">
    <property type="protein sequence ID" value="GAA2439556.1"/>
    <property type="molecule type" value="Genomic_DNA"/>
</dbReference>
<gene>
    <name evidence="2" type="ORF">GCM10010421_32260</name>
</gene>
<evidence type="ECO:0000313" key="2">
    <source>
        <dbReference type="EMBL" id="GAA2439556.1"/>
    </source>
</evidence>
<protein>
    <recommendedName>
        <fullName evidence="1">DNA-binding phage zinc finger domain-containing protein</fullName>
    </recommendedName>
</protein>
<comment type="caution">
    <text evidence="2">The sequence shown here is derived from an EMBL/GenBank/DDBJ whole genome shotgun (WGS) entry which is preliminary data.</text>
</comment>
<proteinExistence type="predicted"/>
<keyword evidence="3" id="KW-1185">Reference proteome</keyword>
<feature type="domain" description="DNA-binding phage zinc finger" evidence="1">
    <location>
        <begin position="22"/>
        <end position="67"/>
    </location>
</feature>
<dbReference type="InterPro" id="IPR056911">
    <property type="entry name" value="Phage_Znf_bind_put"/>
</dbReference>
<evidence type="ECO:0000259" key="1">
    <source>
        <dbReference type="Pfam" id="PF24623"/>
    </source>
</evidence>
<accession>A0ABP5WYK8</accession>
<evidence type="ECO:0000313" key="3">
    <source>
        <dbReference type="Proteomes" id="UP001500460"/>
    </source>
</evidence>
<dbReference type="Pfam" id="PF24623">
    <property type="entry name" value="Phage_zn_bind_8"/>
    <property type="match status" value="1"/>
</dbReference>
<sequence length="79" mass="8497">MIPLLTAVIPSPAADAAHDAAHATAARFQQGAYSVPCPECHVPAGTLCLARRNVHVARRDLYRRNAKTTLVPLLVGRTR</sequence>
<organism evidence="2 3">
    <name type="scientific">Streptomyces glaucus</name>
    <dbReference type="NCBI Taxonomy" id="284029"/>
    <lineage>
        <taxon>Bacteria</taxon>
        <taxon>Bacillati</taxon>
        <taxon>Actinomycetota</taxon>
        <taxon>Actinomycetes</taxon>
        <taxon>Kitasatosporales</taxon>
        <taxon>Streptomycetaceae</taxon>
        <taxon>Streptomyces</taxon>
    </lineage>
</organism>
<name>A0ABP5WYK8_9ACTN</name>
<dbReference type="Proteomes" id="UP001500460">
    <property type="component" value="Unassembled WGS sequence"/>
</dbReference>
<reference evidence="3" key="1">
    <citation type="journal article" date="2019" name="Int. J. Syst. Evol. Microbiol.">
        <title>The Global Catalogue of Microorganisms (GCM) 10K type strain sequencing project: providing services to taxonomists for standard genome sequencing and annotation.</title>
        <authorList>
            <consortium name="The Broad Institute Genomics Platform"/>
            <consortium name="The Broad Institute Genome Sequencing Center for Infectious Disease"/>
            <person name="Wu L."/>
            <person name="Ma J."/>
        </authorList>
    </citation>
    <scope>NUCLEOTIDE SEQUENCE [LARGE SCALE GENOMIC DNA]</scope>
    <source>
        <strain evidence="3">JCM 6922</strain>
    </source>
</reference>